<organism evidence="2 3">
    <name type="scientific">Maribacter confluentis</name>
    <dbReference type="NCBI Taxonomy" id="1656093"/>
    <lineage>
        <taxon>Bacteria</taxon>
        <taxon>Pseudomonadati</taxon>
        <taxon>Bacteroidota</taxon>
        <taxon>Flavobacteriia</taxon>
        <taxon>Flavobacteriales</taxon>
        <taxon>Flavobacteriaceae</taxon>
        <taxon>Maribacter</taxon>
    </lineage>
</organism>
<feature type="transmembrane region" description="Helical" evidence="1">
    <location>
        <begin position="12"/>
        <end position="34"/>
    </location>
</feature>
<reference evidence="2" key="2">
    <citation type="submission" date="2023-06" db="EMBL/GenBank/DDBJ databases">
        <authorList>
            <person name="Lucena T."/>
            <person name="Sun Q."/>
        </authorList>
    </citation>
    <scope>NUCLEOTIDE SEQUENCE</scope>
    <source>
        <strain evidence="2">CECT 8869</strain>
    </source>
</reference>
<feature type="transmembrane region" description="Helical" evidence="1">
    <location>
        <begin position="110"/>
        <end position="132"/>
    </location>
</feature>
<feature type="transmembrane region" description="Helical" evidence="1">
    <location>
        <begin position="77"/>
        <end position="98"/>
    </location>
</feature>
<dbReference type="InterPro" id="IPR007352">
    <property type="entry name" value="DUF420"/>
</dbReference>
<dbReference type="EMBL" id="JAUKUC010000005">
    <property type="protein sequence ID" value="MDO1514842.1"/>
    <property type="molecule type" value="Genomic_DNA"/>
</dbReference>
<gene>
    <name evidence="2" type="ORF">Q2T41_19625</name>
</gene>
<keyword evidence="1" id="KW-0812">Transmembrane</keyword>
<feature type="transmembrane region" description="Helical" evidence="1">
    <location>
        <begin position="46"/>
        <end position="65"/>
    </location>
</feature>
<evidence type="ECO:0000256" key="1">
    <source>
        <dbReference type="SAM" id="Phobius"/>
    </source>
</evidence>
<dbReference type="PANTHER" id="PTHR37692">
    <property type="entry name" value="HYPOTHETICAL MEMBRANE SPANNING PROTEIN"/>
    <property type="match status" value="1"/>
</dbReference>
<reference evidence="2" key="1">
    <citation type="journal article" date="2014" name="Int. J. Syst. Evol. Microbiol.">
        <title>Complete genome of a new Firmicutes species belonging to the dominant human colonic microbiota ('Ruminococcus bicirculans') reveals two chromosomes and a selective capacity to utilize plant glucans.</title>
        <authorList>
            <consortium name="NISC Comparative Sequencing Program"/>
            <person name="Wegmann U."/>
            <person name="Louis P."/>
            <person name="Goesmann A."/>
            <person name="Henrissat B."/>
            <person name="Duncan S.H."/>
            <person name="Flint H.J."/>
        </authorList>
    </citation>
    <scope>NUCLEOTIDE SEQUENCE</scope>
    <source>
        <strain evidence="2">CECT 8869</strain>
    </source>
</reference>
<keyword evidence="3" id="KW-1185">Reference proteome</keyword>
<dbReference type="RefSeq" id="WP_304437518.1">
    <property type="nucleotide sequence ID" value="NZ_JAUKUC010000005.1"/>
</dbReference>
<evidence type="ECO:0000313" key="3">
    <source>
        <dbReference type="Proteomes" id="UP001168579"/>
    </source>
</evidence>
<name>A0ABT8RWK7_9FLAO</name>
<accession>A0ABT8RWK7</accession>
<sequence>MQGKVSDERNFNRMITVVSIVIPVVVALLFGIKIPNVAPLSFLPPIYAAINGLTAVLLLVAVWAIKNGNQKLHQNLMTVNIVLSLLFFGDVYCIPYDFRFHSIWCDGLISYVYYFILITHIILSIALIPLVLRTYAKAYLKKFEEHRSLPDIRFLFGCMLQ</sequence>
<comment type="caution">
    <text evidence="2">The sequence shown here is derived from an EMBL/GenBank/DDBJ whole genome shotgun (WGS) entry which is preliminary data.</text>
</comment>
<dbReference type="Pfam" id="PF04238">
    <property type="entry name" value="DUF420"/>
    <property type="match status" value="1"/>
</dbReference>
<proteinExistence type="predicted"/>
<dbReference type="PANTHER" id="PTHR37692:SF1">
    <property type="entry name" value="DUF420 DOMAIN-CONTAINING PROTEIN"/>
    <property type="match status" value="1"/>
</dbReference>
<evidence type="ECO:0000313" key="2">
    <source>
        <dbReference type="EMBL" id="MDO1514842.1"/>
    </source>
</evidence>
<protein>
    <submittedName>
        <fullName evidence="2">DUF420 domain-containing protein</fullName>
    </submittedName>
</protein>
<dbReference type="Proteomes" id="UP001168579">
    <property type="component" value="Unassembled WGS sequence"/>
</dbReference>
<keyword evidence="1" id="KW-0472">Membrane</keyword>
<keyword evidence="1" id="KW-1133">Transmembrane helix</keyword>